<evidence type="ECO:0000256" key="1">
    <source>
        <dbReference type="ARBA" id="ARBA00022676"/>
    </source>
</evidence>
<proteinExistence type="inferred from homology"/>
<evidence type="ECO:0000256" key="8">
    <source>
        <dbReference type="RuleBase" id="RU362114"/>
    </source>
</evidence>
<dbReference type="GO" id="GO:0016779">
    <property type="term" value="F:nucleotidyltransferase activity"/>
    <property type="evidence" value="ECO:0007669"/>
    <property type="project" value="UniProtKB-KW"/>
</dbReference>
<dbReference type="AlphaFoldDB" id="A0A9Q1IGU9"/>
<dbReference type="Proteomes" id="UP001152622">
    <property type="component" value="Chromosome 17"/>
</dbReference>
<gene>
    <name evidence="11" type="ORF">SKAU_G00360580</name>
</gene>
<evidence type="ECO:0000256" key="9">
    <source>
        <dbReference type="SAM" id="MobiDB-lite"/>
    </source>
</evidence>
<dbReference type="FunFam" id="3.90.228.10:FF:000007">
    <property type="entry name" value="Poly [ADP-ribose] polymerase"/>
    <property type="match status" value="1"/>
</dbReference>
<evidence type="ECO:0000256" key="2">
    <source>
        <dbReference type="ARBA" id="ARBA00022679"/>
    </source>
</evidence>
<keyword evidence="2 8" id="KW-0808">Transferase</keyword>
<reference evidence="11" key="1">
    <citation type="journal article" date="2023" name="Science">
        <title>Genome structures resolve the early diversification of teleost fishes.</title>
        <authorList>
            <person name="Parey E."/>
            <person name="Louis A."/>
            <person name="Montfort J."/>
            <person name="Bouchez O."/>
            <person name="Roques C."/>
            <person name="Iampietro C."/>
            <person name="Lluch J."/>
            <person name="Castinel A."/>
            <person name="Donnadieu C."/>
            <person name="Desvignes T."/>
            <person name="Floi Bucao C."/>
            <person name="Jouanno E."/>
            <person name="Wen M."/>
            <person name="Mejri S."/>
            <person name="Dirks R."/>
            <person name="Jansen H."/>
            <person name="Henkel C."/>
            <person name="Chen W.J."/>
            <person name="Zahm M."/>
            <person name="Cabau C."/>
            <person name="Klopp C."/>
            <person name="Thompson A.W."/>
            <person name="Robinson-Rechavi M."/>
            <person name="Braasch I."/>
            <person name="Lecointre G."/>
            <person name="Bobe J."/>
            <person name="Postlethwait J.H."/>
            <person name="Berthelot C."/>
            <person name="Roest Crollius H."/>
            <person name="Guiguen Y."/>
        </authorList>
    </citation>
    <scope>NUCLEOTIDE SEQUENCE</scope>
    <source>
        <strain evidence="11">WJC10195</strain>
    </source>
</reference>
<name>A0A9Q1IGU9_SYNKA</name>
<keyword evidence="3" id="KW-0548">Nucleotidyltransferase</keyword>
<dbReference type="SUPFAM" id="SSF56399">
    <property type="entry name" value="ADP-ribosylation"/>
    <property type="match status" value="1"/>
</dbReference>
<evidence type="ECO:0000259" key="10">
    <source>
        <dbReference type="PROSITE" id="PS51059"/>
    </source>
</evidence>
<dbReference type="Pfam" id="PF00644">
    <property type="entry name" value="PARP"/>
    <property type="match status" value="1"/>
</dbReference>
<evidence type="ECO:0000256" key="5">
    <source>
        <dbReference type="ARBA" id="ARBA00023027"/>
    </source>
</evidence>
<keyword evidence="5 8" id="KW-0520">NAD</keyword>
<evidence type="ECO:0000313" key="12">
    <source>
        <dbReference type="Proteomes" id="UP001152622"/>
    </source>
</evidence>
<dbReference type="EMBL" id="JAINUF010000017">
    <property type="protein sequence ID" value="KAJ8339272.1"/>
    <property type="molecule type" value="Genomic_DNA"/>
</dbReference>
<feature type="region of interest" description="Disordered" evidence="9">
    <location>
        <begin position="758"/>
        <end position="780"/>
    </location>
</feature>
<sequence length="859" mass="96687">MLTGESLLSFSKTSHSRGFYFMGMCSRQERIQKDVDIVIQRCKAEKDCLFSDFRYTDATFTFTYSKGSKRVSYSVHVSEDYPDNTYVSNSENNDDVLVTRDPIPVIFHRIATEVRINSDATSCLPFKLQIDKNQFHSAIEEDSEGDNDSEEFYYGGQVNYDGELHKHPQLEADLAAVRELYRPHAVSLREYGAIDDVDIDLHIDVSFLDEDIACAWDVIRREPVIIRLHCSLTQYLNGPEPTVDVFQVSTKDRFGLGHQLKKIMQTFVTQQWKHHCKEKLNCPVRKKQNDKKVKSPLHIFSTLRRSPSYPPPGSGKSKKKLKPEQDAVSKSHKLLRKAEDGCPSKTHKALDRPVSVDSQTSHKLLSRPCSAAGKTDDCSPLKPHRLLARPCSGDARCEHVGGGLKHHRLLSRSCSGTIRTEELDGLKHHRLLSRSYSSSTKLGRPDLFKEPVSGQEGRRLSLTSGLIGILTPALSTPPTPNYGAKSIPVRDRGFLVQTMEYAEQRIPVLNEYCVVCDEPHVFQNGPMLRPTVCERELCVFAFQTLGVMNEAADEIATGAQVVDLLVSMCRSALESPRKVVIFEPYPSVVDPNDSQALAFNPRKKDYERVVRALDNLTSIREMTQAPYLEIKKQMDKHDPLAHPLLQWVISSNRSHIVKLPVTRQLKFMHTPHQFLLLSSPPAKESNFRDAKTRFGSTFAFHGSHIENWHSILRNGLVVASNTRLQLHGAIYGSGIYVSPMSSISFGYSGMNKKQQKVASKDETASNSKTNTNLQSQKKGQQSQFLQSRNLKCIALCEVITSPDLHKHGDIWVVPNTDNVCTRFFFVYEDGQVGDASINTQDNSINREILRVIGNQTATG</sequence>
<dbReference type="InterPro" id="IPR051838">
    <property type="entry name" value="ARTD_PARP"/>
</dbReference>
<feature type="domain" description="PARP catalytic" evidence="10">
    <location>
        <begin position="621"/>
        <end position="849"/>
    </location>
</feature>
<keyword evidence="1 8" id="KW-0328">Glycosyltransferase</keyword>
<dbReference type="Gene3D" id="3.90.228.10">
    <property type="match status" value="1"/>
</dbReference>
<dbReference type="OrthoDB" id="109543at2759"/>
<comment type="function">
    <text evidence="7">Mono-ADP-ribosyltransferase that mediates mono-ADP-ribosylation of target proteins.</text>
</comment>
<evidence type="ECO:0000256" key="4">
    <source>
        <dbReference type="ARBA" id="ARBA00022765"/>
    </source>
</evidence>
<comment type="similarity">
    <text evidence="6">Belongs to the ARTD/PARP family.</text>
</comment>
<dbReference type="PROSITE" id="PS51059">
    <property type="entry name" value="PARP_CATALYTIC"/>
    <property type="match status" value="1"/>
</dbReference>
<dbReference type="PANTHER" id="PTHR21328">
    <property type="entry name" value="POLY ADP-RIBOSE POLYMERASE FAMILY, MEMBER PARP"/>
    <property type="match status" value="1"/>
</dbReference>
<evidence type="ECO:0000256" key="6">
    <source>
        <dbReference type="ARBA" id="ARBA00024347"/>
    </source>
</evidence>
<feature type="compositionally biased region" description="Polar residues" evidence="9">
    <location>
        <begin position="764"/>
        <end position="780"/>
    </location>
</feature>
<evidence type="ECO:0000313" key="11">
    <source>
        <dbReference type="EMBL" id="KAJ8339272.1"/>
    </source>
</evidence>
<dbReference type="GO" id="GO:0003950">
    <property type="term" value="F:NAD+ poly-ADP-ribosyltransferase activity"/>
    <property type="evidence" value="ECO:0007669"/>
    <property type="project" value="UniProtKB-UniRule"/>
</dbReference>
<keyword evidence="4" id="KW-0013">ADP-ribosylation</keyword>
<evidence type="ECO:0000256" key="7">
    <source>
        <dbReference type="ARBA" id="ARBA00055359"/>
    </source>
</evidence>
<dbReference type="InterPro" id="IPR012317">
    <property type="entry name" value="Poly(ADP-ribose)pol_cat_dom"/>
</dbReference>
<protein>
    <recommendedName>
        <fullName evidence="8">Poly [ADP-ribose] polymerase</fullName>
        <shortName evidence="8">PARP</shortName>
        <ecNumber evidence="8">2.4.2.-</ecNumber>
    </recommendedName>
</protein>
<dbReference type="CDD" id="cd01341">
    <property type="entry name" value="ADP_ribosyl"/>
    <property type="match status" value="2"/>
</dbReference>
<keyword evidence="12" id="KW-1185">Reference proteome</keyword>
<comment type="caution">
    <text evidence="11">The sequence shown here is derived from an EMBL/GenBank/DDBJ whole genome shotgun (WGS) entry which is preliminary data.</text>
</comment>
<feature type="region of interest" description="Disordered" evidence="9">
    <location>
        <begin position="285"/>
        <end position="362"/>
    </location>
</feature>
<dbReference type="EC" id="2.4.2.-" evidence="8"/>
<organism evidence="11 12">
    <name type="scientific">Synaphobranchus kaupii</name>
    <name type="common">Kaup's arrowtooth eel</name>
    <dbReference type="NCBI Taxonomy" id="118154"/>
    <lineage>
        <taxon>Eukaryota</taxon>
        <taxon>Metazoa</taxon>
        <taxon>Chordata</taxon>
        <taxon>Craniata</taxon>
        <taxon>Vertebrata</taxon>
        <taxon>Euteleostomi</taxon>
        <taxon>Actinopterygii</taxon>
        <taxon>Neopterygii</taxon>
        <taxon>Teleostei</taxon>
        <taxon>Anguilliformes</taxon>
        <taxon>Synaphobranchidae</taxon>
        <taxon>Synaphobranchus</taxon>
    </lineage>
</organism>
<evidence type="ECO:0000256" key="3">
    <source>
        <dbReference type="ARBA" id="ARBA00022695"/>
    </source>
</evidence>
<accession>A0A9Q1IGU9</accession>